<keyword evidence="5 7" id="KW-0687">Ribonucleoprotein</keyword>
<dbReference type="GO" id="GO:0022625">
    <property type="term" value="C:cytosolic large ribosomal subunit"/>
    <property type="evidence" value="ECO:0007669"/>
    <property type="project" value="TreeGrafter"/>
</dbReference>
<dbReference type="PANTHER" id="PTHR12899:SF3">
    <property type="entry name" value="LARGE RIBOSOMAL SUBUNIT PROTEIN UL18M"/>
    <property type="match status" value="1"/>
</dbReference>
<evidence type="ECO:0000256" key="5">
    <source>
        <dbReference type="ARBA" id="ARBA00023274"/>
    </source>
</evidence>
<evidence type="ECO:0000256" key="7">
    <source>
        <dbReference type="HAMAP-Rule" id="MF_01337"/>
    </source>
</evidence>
<dbReference type="GO" id="GO:0008097">
    <property type="term" value="F:5S rRNA binding"/>
    <property type="evidence" value="ECO:0007669"/>
    <property type="project" value="TreeGrafter"/>
</dbReference>
<dbReference type="Pfam" id="PF00861">
    <property type="entry name" value="Ribosomal_L18p"/>
    <property type="match status" value="1"/>
</dbReference>
<evidence type="ECO:0000256" key="4">
    <source>
        <dbReference type="ARBA" id="ARBA00022980"/>
    </source>
</evidence>
<dbReference type="AlphaFoldDB" id="A0A1F6LLJ7"/>
<keyword evidence="3 7" id="KW-0694">RNA-binding</keyword>
<evidence type="ECO:0000313" key="9">
    <source>
        <dbReference type="Proteomes" id="UP000177067"/>
    </source>
</evidence>
<dbReference type="InterPro" id="IPR005484">
    <property type="entry name" value="Ribosomal_uL18_bac/plant/anim"/>
</dbReference>
<reference evidence="8 9" key="1">
    <citation type="journal article" date="2016" name="Nat. Commun.">
        <title>Thousands of microbial genomes shed light on interconnected biogeochemical processes in an aquifer system.</title>
        <authorList>
            <person name="Anantharaman K."/>
            <person name="Brown C.T."/>
            <person name="Hug L.A."/>
            <person name="Sharon I."/>
            <person name="Castelle C.J."/>
            <person name="Probst A.J."/>
            <person name="Thomas B.C."/>
            <person name="Singh A."/>
            <person name="Wilkins M.J."/>
            <person name="Karaoz U."/>
            <person name="Brodie E.L."/>
            <person name="Williams K.H."/>
            <person name="Hubbard S.S."/>
            <person name="Banfield J.F."/>
        </authorList>
    </citation>
    <scope>NUCLEOTIDE SEQUENCE [LARGE SCALE GENOMIC DNA]</scope>
</reference>
<dbReference type="PANTHER" id="PTHR12899">
    <property type="entry name" value="39S RIBOSOMAL PROTEIN L18, MITOCHONDRIAL"/>
    <property type="match status" value="1"/>
</dbReference>
<evidence type="ECO:0000256" key="1">
    <source>
        <dbReference type="ARBA" id="ARBA00007116"/>
    </source>
</evidence>
<dbReference type="GO" id="GO:0006412">
    <property type="term" value="P:translation"/>
    <property type="evidence" value="ECO:0007669"/>
    <property type="project" value="UniProtKB-UniRule"/>
</dbReference>
<evidence type="ECO:0000313" key="8">
    <source>
        <dbReference type="EMBL" id="OGH60185.1"/>
    </source>
</evidence>
<dbReference type="CDD" id="cd00432">
    <property type="entry name" value="Ribosomal_L18_L5e"/>
    <property type="match status" value="1"/>
</dbReference>
<dbReference type="Gene3D" id="3.30.420.100">
    <property type="match status" value="1"/>
</dbReference>
<comment type="subunit">
    <text evidence="7">Part of the 50S ribosomal subunit; part of the 5S rRNA/L5/L18/L25 subcomplex. Contacts the 5S and 23S rRNAs.</text>
</comment>
<protein>
    <recommendedName>
        <fullName evidence="6 7">Large ribosomal subunit protein uL18</fullName>
    </recommendedName>
</protein>
<comment type="similarity">
    <text evidence="1 7">Belongs to the universal ribosomal protein uL18 family.</text>
</comment>
<evidence type="ECO:0000256" key="3">
    <source>
        <dbReference type="ARBA" id="ARBA00022884"/>
    </source>
</evidence>
<evidence type="ECO:0000256" key="2">
    <source>
        <dbReference type="ARBA" id="ARBA00022730"/>
    </source>
</evidence>
<organism evidence="8 9">
    <name type="scientific">Candidatus Magasanikbacteria bacterium RIFCSPHIGHO2_01_FULL_33_34</name>
    <dbReference type="NCBI Taxonomy" id="1798671"/>
    <lineage>
        <taxon>Bacteria</taxon>
        <taxon>Candidatus Magasanikiibacteriota</taxon>
    </lineage>
</organism>
<name>A0A1F6LLJ7_9BACT</name>
<dbReference type="HAMAP" id="MF_01337_B">
    <property type="entry name" value="Ribosomal_uL18_B"/>
    <property type="match status" value="1"/>
</dbReference>
<sequence>MKNSKITMKNRRKARIRAKISGTTERPRLHVTKTLTGLYLQVINDEIGKTLVSANVKKDIDKKGNAGDRKGKVAQGYLLGIALGKKAIEAGVTKVVFDRGGNRYHGRIKAVAEGAREAGLIL</sequence>
<dbReference type="EMBL" id="MFPS01000002">
    <property type="protein sequence ID" value="OGH60185.1"/>
    <property type="molecule type" value="Genomic_DNA"/>
</dbReference>
<dbReference type="InterPro" id="IPR004389">
    <property type="entry name" value="Ribosomal_uL18_bac-type"/>
</dbReference>
<keyword evidence="2 7" id="KW-0699">rRNA-binding</keyword>
<keyword evidence="4 7" id="KW-0689">Ribosomal protein</keyword>
<evidence type="ECO:0000256" key="6">
    <source>
        <dbReference type="ARBA" id="ARBA00035197"/>
    </source>
</evidence>
<dbReference type="NCBIfam" id="TIGR00060">
    <property type="entry name" value="L18_bact"/>
    <property type="match status" value="1"/>
</dbReference>
<gene>
    <name evidence="7" type="primary">rplR</name>
    <name evidence="8" type="ORF">A2725_04750</name>
</gene>
<comment type="caution">
    <text evidence="8">The sequence shown here is derived from an EMBL/GenBank/DDBJ whole genome shotgun (WGS) entry which is preliminary data.</text>
</comment>
<dbReference type="InterPro" id="IPR057268">
    <property type="entry name" value="Ribosomal_L18"/>
</dbReference>
<dbReference type="GO" id="GO:0003735">
    <property type="term" value="F:structural constituent of ribosome"/>
    <property type="evidence" value="ECO:0007669"/>
    <property type="project" value="InterPro"/>
</dbReference>
<dbReference type="Proteomes" id="UP000177067">
    <property type="component" value="Unassembled WGS sequence"/>
</dbReference>
<dbReference type="SUPFAM" id="SSF53137">
    <property type="entry name" value="Translational machinery components"/>
    <property type="match status" value="1"/>
</dbReference>
<comment type="function">
    <text evidence="7">This is one of the proteins that bind and probably mediate the attachment of the 5S RNA into the large ribosomal subunit, where it forms part of the central protuberance.</text>
</comment>
<accession>A0A1F6LLJ7</accession>
<proteinExistence type="inferred from homology"/>